<evidence type="ECO:0000256" key="1">
    <source>
        <dbReference type="SAM" id="SignalP"/>
    </source>
</evidence>
<dbReference type="InterPro" id="IPR021109">
    <property type="entry name" value="Peptidase_aspartic_dom_sf"/>
</dbReference>
<feature type="signal peptide" evidence="1">
    <location>
        <begin position="1"/>
        <end position="27"/>
    </location>
</feature>
<dbReference type="Pfam" id="PF13650">
    <property type="entry name" value="Asp_protease_2"/>
    <property type="match status" value="1"/>
</dbReference>
<feature type="chain" id="PRO_5003226798" description="Peptidase A2 domain-containing protein" evidence="1">
    <location>
        <begin position="28"/>
        <end position="293"/>
    </location>
</feature>
<dbReference type="Proteomes" id="UP000001492">
    <property type="component" value="Chromosome 2"/>
</dbReference>
<evidence type="ECO:0008006" key="4">
    <source>
        <dbReference type="Google" id="ProtNLM"/>
    </source>
</evidence>
<dbReference type="Gene3D" id="2.40.70.10">
    <property type="entry name" value="Acid Proteases"/>
    <property type="match status" value="2"/>
</dbReference>
<keyword evidence="1" id="KW-0732">Signal</keyword>
<dbReference type="KEGG" id="aex:Astex_2421"/>
<proteinExistence type="predicted"/>
<protein>
    <recommendedName>
        <fullName evidence="4">Peptidase A2 domain-containing protein</fullName>
    </recommendedName>
</protein>
<accession>E8RUI5</accession>
<organism evidence="2 3">
    <name type="scientific">Asticcacaulis excentricus (strain ATCC 15261 / DSM 4724 / KCTC 12464 / NCIMB 9791 / VKM B-1370 / CB 48)</name>
    <dbReference type="NCBI Taxonomy" id="573065"/>
    <lineage>
        <taxon>Bacteria</taxon>
        <taxon>Pseudomonadati</taxon>
        <taxon>Pseudomonadota</taxon>
        <taxon>Alphaproteobacteria</taxon>
        <taxon>Caulobacterales</taxon>
        <taxon>Caulobacteraceae</taxon>
        <taxon>Asticcacaulis</taxon>
    </lineage>
</organism>
<evidence type="ECO:0000313" key="3">
    <source>
        <dbReference type="Proteomes" id="UP000001492"/>
    </source>
</evidence>
<evidence type="ECO:0000313" key="2">
    <source>
        <dbReference type="EMBL" id="ADU14073.1"/>
    </source>
</evidence>
<dbReference type="STRING" id="573065.Astex_2421"/>
<sequence length="293" mass="30791">MFVPTLKCALWLSCLAWGSLTSSFASAQGASPTPTPPPARIPLYVSDGRALLMMRVNGGHPAPVVFDTGTNGNLLYKSYADYLGVPNVGPSNSVDGSTGLPVPGYTTRLSGVTLGGYAIAEGPATVFEFRDEDEVGIFGPNSFPGKLVEMDLAHGELRIVDPVSPLSPKDPGHAYSQDERLPVVTLDLPGASVEATLDTGNDSAFLLPLSLASQIKLKSELRKIGIATSAAGTQPVYEAVADGPVRVGGVVVDSPVVRFIKGGTANVGLPTMRKLRFVFDPTNELTWVLPKKD</sequence>
<gene>
    <name evidence="2" type="ordered locus">Astex_2421</name>
</gene>
<name>E8RUI5_ASTEC</name>
<dbReference type="EMBL" id="CP002396">
    <property type="protein sequence ID" value="ADU14073.1"/>
    <property type="molecule type" value="Genomic_DNA"/>
</dbReference>
<dbReference type="OrthoDB" id="8453398at2"/>
<dbReference type="AlphaFoldDB" id="E8RUI5"/>
<keyword evidence="3" id="KW-1185">Reference proteome</keyword>
<reference evidence="3" key="1">
    <citation type="submission" date="2010-12" db="EMBL/GenBank/DDBJ databases">
        <title>Complete sequence of chromosome 2 of Asticcacaulis excentricus CB 48.</title>
        <authorList>
            <consortium name="US DOE Joint Genome Institute"/>
            <person name="Lucas S."/>
            <person name="Copeland A."/>
            <person name="Lapidus A."/>
            <person name="Cheng J.-F."/>
            <person name="Bruce D."/>
            <person name="Goodwin L."/>
            <person name="Pitluck S."/>
            <person name="Teshima H."/>
            <person name="Davenport K."/>
            <person name="Detter J.C."/>
            <person name="Han C."/>
            <person name="Tapia R."/>
            <person name="Land M."/>
            <person name="Hauser L."/>
            <person name="Jeffries C."/>
            <person name="Kyrpides N."/>
            <person name="Ivanova N."/>
            <person name="Ovchinnikova G."/>
            <person name="Brun Y.V."/>
            <person name="Woyke T."/>
        </authorList>
    </citation>
    <scope>NUCLEOTIDE SEQUENCE [LARGE SCALE GENOMIC DNA]</scope>
    <source>
        <strain evidence="3">ATCC 15261 / DSM 4724 / KCTC 12464 / NCIMB 9791 / VKM B-1370 / CB 48</strain>
    </source>
</reference>
<dbReference type="HOGENOM" id="CLU_911424_0_0_5"/>